<sequence length="78" mass="9414">MHCRRLNINTLYNNVDSILVMSFNQFRVIKLYTRIEGNFPEQQLLIRSLCHGYDLLRLTIYLKFNALLYPGRNRYLTM</sequence>
<dbReference type="Proteomes" id="UP000230069">
    <property type="component" value="Unassembled WGS sequence"/>
</dbReference>
<evidence type="ECO:0000313" key="1">
    <source>
        <dbReference type="EMBL" id="PIA45166.1"/>
    </source>
</evidence>
<reference evidence="1 2" key="1">
    <citation type="submission" date="2017-09" db="EMBL/GenBank/DDBJ databases">
        <title>WGS assembly of Aquilegia coerulea Goldsmith.</title>
        <authorList>
            <person name="Hodges S."/>
            <person name="Kramer E."/>
            <person name="Nordborg M."/>
            <person name="Tomkins J."/>
            <person name="Borevitz J."/>
            <person name="Derieg N."/>
            <person name="Yan J."/>
            <person name="Mihaltcheva S."/>
            <person name="Hayes R.D."/>
            <person name="Rokhsar D."/>
        </authorList>
    </citation>
    <scope>NUCLEOTIDE SEQUENCE [LARGE SCALE GENOMIC DNA]</scope>
    <source>
        <strain evidence="2">cv. Goldsmith</strain>
    </source>
</reference>
<protein>
    <submittedName>
        <fullName evidence="1">Uncharacterized protein</fullName>
    </submittedName>
</protein>
<proteinExistence type="predicted"/>
<dbReference type="AlphaFoldDB" id="A0A2G5DNZ2"/>
<keyword evidence="2" id="KW-1185">Reference proteome</keyword>
<dbReference type="InParanoid" id="A0A2G5DNZ2"/>
<dbReference type="EMBL" id="KZ305034">
    <property type="protein sequence ID" value="PIA45166.1"/>
    <property type="molecule type" value="Genomic_DNA"/>
</dbReference>
<accession>A0A2G5DNZ2</accession>
<organism evidence="1 2">
    <name type="scientific">Aquilegia coerulea</name>
    <name type="common">Rocky mountain columbine</name>
    <dbReference type="NCBI Taxonomy" id="218851"/>
    <lineage>
        <taxon>Eukaryota</taxon>
        <taxon>Viridiplantae</taxon>
        <taxon>Streptophyta</taxon>
        <taxon>Embryophyta</taxon>
        <taxon>Tracheophyta</taxon>
        <taxon>Spermatophyta</taxon>
        <taxon>Magnoliopsida</taxon>
        <taxon>Ranunculales</taxon>
        <taxon>Ranunculaceae</taxon>
        <taxon>Thalictroideae</taxon>
        <taxon>Aquilegia</taxon>
    </lineage>
</organism>
<gene>
    <name evidence="1" type="ORF">AQUCO_01700597v1</name>
</gene>
<evidence type="ECO:0000313" key="2">
    <source>
        <dbReference type="Proteomes" id="UP000230069"/>
    </source>
</evidence>
<name>A0A2G5DNZ2_AQUCA</name>